<dbReference type="GO" id="GO:0004425">
    <property type="term" value="F:indole-3-glycerol-phosphate synthase activity"/>
    <property type="evidence" value="ECO:0007669"/>
    <property type="project" value="UniProtKB-UniRule"/>
</dbReference>
<dbReference type="PROSITE" id="PS00614">
    <property type="entry name" value="IGPS"/>
    <property type="match status" value="1"/>
</dbReference>
<dbReference type="CDD" id="cd00331">
    <property type="entry name" value="IGPS"/>
    <property type="match status" value="1"/>
</dbReference>
<keyword evidence="5 9" id="KW-0210">Decarboxylase</keyword>
<dbReference type="UniPathway" id="UPA00035">
    <property type="reaction ID" value="UER00043"/>
</dbReference>
<proteinExistence type="inferred from homology"/>
<dbReference type="GO" id="GO:0000162">
    <property type="term" value="P:L-tryptophan biosynthetic process"/>
    <property type="evidence" value="ECO:0007669"/>
    <property type="project" value="UniProtKB-UniRule"/>
</dbReference>
<dbReference type="RefSeq" id="WP_117852605.1">
    <property type="nucleotide sequence ID" value="NZ_JACOOT010000010.1"/>
</dbReference>
<dbReference type="PANTHER" id="PTHR22854:SF2">
    <property type="entry name" value="INDOLE-3-GLYCEROL-PHOSPHATE SYNTHASE"/>
    <property type="match status" value="1"/>
</dbReference>
<dbReference type="PANTHER" id="PTHR22854">
    <property type="entry name" value="TRYPTOPHAN BIOSYNTHESIS PROTEIN"/>
    <property type="match status" value="1"/>
</dbReference>
<sequence>MSILTEIAARTRERIEEEKFKVPTRVLMSQLDSELAKHAMEKQSFLDALRKPGMSYICEVKKASPSKGLIAPDFPYLNIAKEYEAAGASAISCLTEPFYFQGSDRYLQEIAGNVNIPVLRKDFTVDEYMIYQAKAFGASAVLLICAILDNVQLKAFGELAQDLGLDALVEAHDEWEVDRALNLEAKIVGVNNRNLHDFTVDMENSVRLRKMAPENTVFVSESGIKTSKDIRILYQNKVDAVLIGETLMRSPDKKAALEELNKDIV</sequence>
<dbReference type="Pfam" id="PF00218">
    <property type="entry name" value="IGPS"/>
    <property type="match status" value="1"/>
</dbReference>
<comment type="caution">
    <text evidence="11">The sequence shown here is derived from an EMBL/GenBank/DDBJ whole genome shotgun (WGS) entry which is preliminary data.</text>
</comment>
<keyword evidence="7 9" id="KW-0057">Aromatic amino acid biosynthesis</keyword>
<gene>
    <name evidence="9 11" type="primary">trpC</name>
    <name evidence="11" type="ORF">H8S54_04915</name>
</gene>
<evidence type="ECO:0000256" key="7">
    <source>
        <dbReference type="ARBA" id="ARBA00023141"/>
    </source>
</evidence>
<evidence type="ECO:0000256" key="1">
    <source>
        <dbReference type="ARBA" id="ARBA00001633"/>
    </source>
</evidence>
<dbReference type="InterPro" id="IPR013785">
    <property type="entry name" value="Aldolase_TIM"/>
</dbReference>
<evidence type="ECO:0000256" key="5">
    <source>
        <dbReference type="ARBA" id="ARBA00022793"/>
    </source>
</evidence>
<protein>
    <recommendedName>
        <fullName evidence="9">Indole-3-glycerol phosphate synthase</fullName>
        <shortName evidence="9">IGPS</shortName>
        <ecNumber evidence="9">4.1.1.48</ecNumber>
    </recommendedName>
</protein>
<keyword evidence="12" id="KW-1185">Reference proteome</keyword>
<dbReference type="InterPro" id="IPR001468">
    <property type="entry name" value="Indole-3-GlycerolPSynthase_CS"/>
</dbReference>
<keyword evidence="6 9" id="KW-0822">Tryptophan biosynthesis</keyword>
<dbReference type="SUPFAM" id="SSF51366">
    <property type="entry name" value="Ribulose-phoshate binding barrel"/>
    <property type="match status" value="1"/>
</dbReference>
<keyword evidence="4 9" id="KW-0028">Amino-acid biosynthesis</keyword>
<reference evidence="11 12" key="1">
    <citation type="submission" date="2020-08" db="EMBL/GenBank/DDBJ databases">
        <title>Genome public.</title>
        <authorList>
            <person name="Liu C."/>
            <person name="Sun Q."/>
        </authorList>
    </citation>
    <scope>NUCLEOTIDE SEQUENCE [LARGE SCALE GENOMIC DNA]</scope>
    <source>
        <strain evidence="11 12">BX17</strain>
    </source>
</reference>
<evidence type="ECO:0000256" key="9">
    <source>
        <dbReference type="HAMAP-Rule" id="MF_00134"/>
    </source>
</evidence>
<name>A0A8I0DR55_9FIRM</name>
<evidence type="ECO:0000256" key="6">
    <source>
        <dbReference type="ARBA" id="ARBA00022822"/>
    </source>
</evidence>
<keyword evidence="8 9" id="KW-0456">Lyase</keyword>
<comment type="pathway">
    <text evidence="2 9">Amino-acid biosynthesis; L-tryptophan biosynthesis; L-tryptophan from chorismate: step 4/5.</text>
</comment>
<comment type="catalytic activity">
    <reaction evidence="1 9">
        <text>1-(2-carboxyphenylamino)-1-deoxy-D-ribulose 5-phosphate + H(+) = (1S,2R)-1-C-(indol-3-yl)glycerol 3-phosphate + CO2 + H2O</text>
        <dbReference type="Rhea" id="RHEA:23476"/>
        <dbReference type="ChEBI" id="CHEBI:15377"/>
        <dbReference type="ChEBI" id="CHEBI:15378"/>
        <dbReference type="ChEBI" id="CHEBI:16526"/>
        <dbReference type="ChEBI" id="CHEBI:58613"/>
        <dbReference type="ChEBI" id="CHEBI:58866"/>
        <dbReference type="EC" id="4.1.1.48"/>
    </reaction>
</comment>
<evidence type="ECO:0000256" key="3">
    <source>
        <dbReference type="ARBA" id="ARBA00008737"/>
    </source>
</evidence>
<dbReference type="GO" id="GO:0004640">
    <property type="term" value="F:phosphoribosylanthranilate isomerase activity"/>
    <property type="evidence" value="ECO:0007669"/>
    <property type="project" value="TreeGrafter"/>
</dbReference>
<dbReference type="FunFam" id="3.20.20.70:FF:000024">
    <property type="entry name" value="Indole-3-glycerol phosphate synthase"/>
    <property type="match status" value="1"/>
</dbReference>
<dbReference type="InterPro" id="IPR011060">
    <property type="entry name" value="RibuloseP-bd_barrel"/>
</dbReference>
<dbReference type="InterPro" id="IPR045186">
    <property type="entry name" value="Indole-3-glycerol_P_synth"/>
</dbReference>
<organism evidence="11 12">
    <name type="scientific">Blautia segnis</name>
    <dbReference type="NCBI Taxonomy" id="2763030"/>
    <lineage>
        <taxon>Bacteria</taxon>
        <taxon>Bacillati</taxon>
        <taxon>Bacillota</taxon>
        <taxon>Clostridia</taxon>
        <taxon>Lachnospirales</taxon>
        <taxon>Lachnospiraceae</taxon>
        <taxon>Blautia</taxon>
    </lineage>
</organism>
<feature type="domain" description="Indole-3-glycerol phosphate synthase" evidence="10">
    <location>
        <begin position="4"/>
        <end position="260"/>
    </location>
</feature>
<dbReference type="HAMAP" id="MF_00134_B">
    <property type="entry name" value="IGPS_B"/>
    <property type="match status" value="1"/>
</dbReference>
<evidence type="ECO:0000259" key="10">
    <source>
        <dbReference type="Pfam" id="PF00218"/>
    </source>
</evidence>
<comment type="similarity">
    <text evidence="3 9">Belongs to the TrpC family.</text>
</comment>
<dbReference type="Proteomes" id="UP000652847">
    <property type="component" value="Unassembled WGS sequence"/>
</dbReference>
<dbReference type="InterPro" id="IPR013798">
    <property type="entry name" value="Indole-3-glycerol_P_synth_dom"/>
</dbReference>
<evidence type="ECO:0000256" key="8">
    <source>
        <dbReference type="ARBA" id="ARBA00023239"/>
    </source>
</evidence>
<evidence type="ECO:0000313" key="12">
    <source>
        <dbReference type="Proteomes" id="UP000652847"/>
    </source>
</evidence>
<dbReference type="EC" id="4.1.1.48" evidence="9"/>
<dbReference type="EMBL" id="JACOOT010000010">
    <property type="protein sequence ID" value="MBC5650468.1"/>
    <property type="molecule type" value="Genomic_DNA"/>
</dbReference>
<dbReference type="AlphaFoldDB" id="A0A8I0DR55"/>
<evidence type="ECO:0000256" key="2">
    <source>
        <dbReference type="ARBA" id="ARBA00004696"/>
    </source>
</evidence>
<dbReference type="NCBIfam" id="NF001377">
    <property type="entry name" value="PRK00278.2-4"/>
    <property type="match status" value="1"/>
</dbReference>
<evidence type="ECO:0000256" key="4">
    <source>
        <dbReference type="ARBA" id="ARBA00022605"/>
    </source>
</evidence>
<dbReference type="Gene3D" id="3.20.20.70">
    <property type="entry name" value="Aldolase class I"/>
    <property type="match status" value="1"/>
</dbReference>
<evidence type="ECO:0000313" key="11">
    <source>
        <dbReference type="EMBL" id="MBC5650468.1"/>
    </source>
</evidence>
<accession>A0A8I0DR55</accession>